<reference evidence="1" key="1">
    <citation type="submission" date="2020-11" db="EMBL/GenBank/DDBJ databases">
        <authorList>
            <person name="Konstantinou D."/>
            <person name="Gkelis S."/>
            <person name="Popin R."/>
            <person name="Fewer D."/>
            <person name="Sivonen K."/>
        </authorList>
    </citation>
    <scope>NUCLEOTIDE SEQUENCE</scope>
    <source>
        <strain evidence="1">TAU-MAC 1115</strain>
    </source>
</reference>
<organism evidence="1 2">
    <name type="scientific">Leptothoe spongobia TAU-MAC 1115</name>
    <dbReference type="NCBI Taxonomy" id="1967444"/>
    <lineage>
        <taxon>Bacteria</taxon>
        <taxon>Bacillati</taxon>
        <taxon>Cyanobacteriota</taxon>
        <taxon>Cyanophyceae</taxon>
        <taxon>Nodosilineales</taxon>
        <taxon>Cymatolegaceae</taxon>
        <taxon>Leptothoe</taxon>
        <taxon>Leptothoe spongobia</taxon>
    </lineage>
</organism>
<reference evidence="1" key="2">
    <citation type="journal article" date="2021" name="Mar. Drugs">
        <title>Genome Reduction and Secondary Metabolism of the Marine Sponge-Associated Cyanobacterium Leptothoe.</title>
        <authorList>
            <person name="Konstantinou D."/>
            <person name="Popin R.V."/>
            <person name="Fewer D.P."/>
            <person name="Sivonen K."/>
            <person name="Gkelis S."/>
        </authorList>
    </citation>
    <scope>NUCLEOTIDE SEQUENCE</scope>
    <source>
        <strain evidence="1">TAU-MAC 1115</strain>
    </source>
</reference>
<accession>A0A947DJT2</accession>
<dbReference type="AlphaFoldDB" id="A0A947DJT2"/>
<gene>
    <name evidence="1" type="ORF">IXB50_20285</name>
</gene>
<dbReference type="Proteomes" id="UP000717364">
    <property type="component" value="Unassembled WGS sequence"/>
</dbReference>
<dbReference type="RefSeq" id="WP_215610827.1">
    <property type="nucleotide sequence ID" value="NZ_JADOES010000058.1"/>
</dbReference>
<dbReference type="EMBL" id="JADOES010000058">
    <property type="protein sequence ID" value="MBT9317764.1"/>
    <property type="molecule type" value="Genomic_DNA"/>
</dbReference>
<name>A0A947DJT2_9CYAN</name>
<protein>
    <submittedName>
        <fullName evidence="1">Uncharacterized protein</fullName>
    </submittedName>
</protein>
<keyword evidence="2" id="KW-1185">Reference proteome</keyword>
<evidence type="ECO:0000313" key="1">
    <source>
        <dbReference type="EMBL" id="MBT9317764.1"/>
    </source>
</evidence>
<evidence type="ECO:0000313" key="2">
    <source>
        <dbReference type="Proteomes" id="UP000717364"/>
    </source>
</evidence>
<proteinExistence type="predicted"/>
<sequence length="61" mass="6898">MLGTTVRLTIEYDGHGYCLLVAELDGDYVLSEWHPSLKAAEQEAAELFGPRKRDWETVGMQ</sequence>
<comment type="caution">
    <text evidence="1">The sequence shown here is derived from an EMBL/GenBank/DDBJ whole genome shotgun (WGS) entry which is preliminary data.</text>
</comment>